<evidence type="ECO:0000256" key="1">
    <source>
        <dbReference type="SAM" id="MobiDB-lite"/>
    </source>
</evidence>
<gene>
    <name evidence="2" type="ORF">NYM_LOCUS21675</name>
</gene>
<accession>A0A5K1E7I9</accession>
<proteinExistence type="predicted"/>
<organism evidence="2">
    <name type="scientific">Nymphaea colorata</name>
    <name type="common">pocket water lily</name>
    <dbReference type="NCBI Taxonomy" id="210225"/>
    <lineage>
        <taxon>Eukaryota</taxon>
        <taxon>Viridiplantae</taxon>
        <taxon>Streptophyta</taxon>
        <taxon>Embryophyta</taxon>
        <taxon>Tracheophyta</taxon>
        <taxon>Spermatophyta</taxon>
        <taxon>Magnoliopsida</taxon>
        <taxon>Nymphaeales</taxon>
        <taxon>Nymphaeaceae</taxon>
        <taxon>Nymphaea</taxon>
    </lineage>
</organism>
<dbReference type="EMBL" id="LR721784">
    <property type="protein sequence ID" value="VVW48229.1"/>
    <property type="molecule type" value="Genomic_DNA"/>
</dbReference>
<dbReference type="AlphaFoldDB" id="A0A5K1E7I9"/>
<name>A0A5K1E7I9_9MAGN</name>
<reference evidence="2" key="1">
    <citation type="submission" date="2019-09" db="EMBL/GenBank/DDBJ databases">
        <authorList>
            <person name="Zhang L."/>
        </authorList>
    </citation>
    <scope>NUCLEOTIDE SEQUENCE</scope>
</reference>
<protein>
    <submittedName>
        <fullName evidence="2">Uncharacterized protein</fullName>
    </submittedName>
</protein>
<dbReference type="Gramene" id="NC6G0156640.1">
    <property type="protein sequence ID" value="NC6G0156640.1:cds"/>
    <property type="gene ID" value="NC6G0156640"/>
</dbReference>
<sequence length="126" mass="14099">MAINEDILNRPGCPAGYGSGPGHTFFLSGSTLVSPARSDILTGRAWPGYHFLNPARPNGPLGRRRRARRGRRRREGDGDEEQEERRLCIVYFQSLLPSMISNSRVKTPISVANAAVIQQQEVRRRV</sequence>
<feature type="region of interest" description="Disordered" evidence="1">
    <location>
        <begin position="52"/>
        <end position="82"/>
    </location>
</feature>
<feature type="compositionally biased region" description="Basic residues" evidence="1">
    <location>
        <begin position="62"/>
        <end position="73"/>
    </location>
</feature>
<evidence type="ECO:0000313" key="2">
    <source>
        <dbReference type="EMBL" id="VVW48229.1"/>
    </source>
</evidence>